<reference evidence="3 4" key="1">
    <citation type="journal article" date="2007" name="Nature">
        <title>Genome of the marsupial Monodelphis domestica reveals innovation in non-coding sequences.</title>
        <authorList>
            <person name="Mikkelsen T.S."/>
            <person name="Wakefield M.J."/>
            <person name="Aken B."/>
            <person name="Amemiya C.T."/>
            <person name="Chang J.L."/>
            <person name="Duke S."/>
            <person name="Garber M."/>
            <person name="Gentles A.J."/>
            <person name="Goodstadt L."/>
            <person name="Heger A."/>
            <person name="Jurka J."/>
            <person name="Kamal M."/>
            <person name="Mauceli E."/>
            <person name="Searle S.M."/>
            <person name="Sharpe T."/>
            <person name="Baker M.L."/>
            <person name="Batzer M.A."/>
            <person name="Benos P.V."/>
            <person name="Belov K."/>
            <person name="Clamp M."/>
            <person name="Cook A."/>
            <person name="Cuff J."/>
            <person name="Das R."/>
            <person name="Davidow L."/>
            <person name="Deakin J.E."/>
            <person name="Fazzari M.J."/>
            <person name="Glass J.L."/>
            <person name="Grabherr M."/>
            <person name="Greally J.M."/>
            <person name="Gu W."/>
            <person name="Hore T.A."/>
            <person name="Huttley G.A."/>
            <person name="Kleber M."/>
            <person name="Jirtle R.L."/>
            <person name="Koina E."/>
            <person name="Lee J.T."/>
            <person name="Mahony S."/>
            <person name="Marra M.A."/>
            <person name="Miller R.D."/>
            <person name="Nicholls R.D."/>
            <person name="Oda M."/>
            <person name="Papenfuss A.T."/>
            <person name="Parra Z.E."/>
            <person name="Pollock D.D."/>
            <person name="Ray D.A."/>
            <person name="Schein J.E."/>
            <person name="Speed T.P."/>
            <person name="Thompson K."/>
            <person name="VandeBerg J.L."/>
            <person name="Wade C.M."/>
            <person name="Walker J.A."/>
            <person name="Waters P.D."/>
            <person name="Webber C."/>
            <person name="Weidman J.R."/>
            <person name="Xie X."/>
            <person name="Zody M.C."/>
            <person name="Baldwin J."/>
            <person name="Abdouelleil A."/>
            <person name="Abdulkadir J."/>
            <person name="Abebe A."/>
            <person name="Abera B."/>
            <person name="Abreu J."/>
            <person name="Acer S.C."/>
            <person name="Aftuck L."/>
            <person name="Alexander A."/>
            <person name="An P."/>
            <person name="Anderson E."/>
            <person name="Anderson S."/>
            <person name="Arachi H."/>
            <person name="Azer M."/>
            <person name="Bachantsang P."/>
            <person name="Barry A."/>
            <person name="Bayul T."/>
            <person name="Berlin A."/>
            <person name="Bessette D."/>
            <person name="Bloom T."/>
            <person name="Bloom T."/>
            <person name="Boguslavskiy L."/>
            <person name="Bonnet C."/>
            <person name="Boukhgalter B."/>
            <person name="Bourzgui I."/>
            <person name="Brown A."/>
            <person name="Cahill P."/>
            <person name="Channer S."/>
            <person name="Cheshatsang Y."/>
            <person name="Chuda L."/>
            <person name="Citroen M."/>
            <person name="Collymore A."/>
            <person name="Cooke P."/>
            <person name="Costello M."/>
            <person name="D'Aco K."/>
            <person name="Daza R."/>
            <person name="De Haan G."/>
            <person name="DeGray S."/>
            <person name="DeMaso C."/>
            <person name="Dhargay N."/>
            <person name="Dooley K."/>
            <person name="Dooley E."/>
            <person name="Doricent M."/>
            <person name="Dorje P."/>
            <person name="Dorjee K."/>
            <person name="Dupes A."/>
            <person name="Elong R."/>
            <person name="Falk J."/>
            <person name="Farina A."/>
            <person name="Faro S."/>
            <person name="Ferguson D."/>
            <person name="Fisher S."/>
            <person name="Foley C.D."/>
            <person name="Franke A."/>
            <person name="Friedrich D."/>
            <person name="Gadbois L."/>
            <person name="Gearin G."/>
            <person name="Gearin C.R."/>
            <person name="Giannoukos G."/>
            <person name="Goode T."/>
            <person name="Graham J."/>
            <person name="Grandbois E."/>
            <person name="Grewal S."/>
            <person name="Gyaltsen K."/>
            <person name="Hafez N."/>
            <person name="Hagos B."/>
            <person name="Hall J."/>
            <person name="Henson C."/>
            <person name="Hollinger A."/>
            <person name="Honan T."/>
            <person name="Huard M.D."/>
            <person name="Hughes L."/>
            <person name="Hurhula B."/>
            <person name="Husby M.E."/>
            <person name="Kamat A."/>
            <person name="Kanga B."/>
            <person name="Kashin S."/>
            <person name="Khazanovich D."/>
            <person name="Kisner P."/>
            <person name="Lance K."/>
            <person name="Lara M."/>
            <person name="Lee W."/>
            <person name="Lennon N."/>
            <person name="Letendre F."/>
            <person name="LeVine R."/>
            <person name="Lipovsky A."/>
            <person name="Liu X."/>
            <person name="Liu J."/>
            <person name="Liu S."/>
            <person name="Lokyitsang T."/>
            <person name="Lokyitsang Y."/>
            <person name="Lubonja R."/>
            <person name="Lui A."/>
            <person name="MacDonald P."/>
            <person name="Magnisalis V."/>
            <person name="Maru K."/>
            <person name="Matthews C."/>
            <person name="McCusker W."/>
            <person name="McDonough S."/>
            <person name="Mehta T."/>
            <person name="Meldrim J."/>
            <person name="Meneus L."/>
            <person name="Mihai O."/>
            <person name="Mihalev A."/>
            <person name="Mihova T."/>
            <person name="Mittelman R."/>
            <person name="Mlenga V."/>
            <person name="Montmayeur A."/>
            <person name="Mulrain L."/>
            <person name="Navidi A."/>
            <person name="Naylor J."/>
            <person name="Negash T."/>
            <person name="Nguyen T."/>
            <person name="Nguyen N."/>
            <person name="Nicol R."/>
            <person name="Norbu C."/>
            <person name="Norbu N."/>
            <person name="Novod N."/>
            <person name="O'Neill B."/>
            <person name="Osman S."/>
            <person name="Markiewicz E."/>
            <person name="Oyono O.L."/>
            <person name="Patti C."/>
            <person name="Phunkhang P."/>
            <person name="Pierre F."/>
            <person name="Priest M."/>
            <person name="Raghuraman S."/>
            <person name="Rege F."/>
            <person name="Reyes R."/>
            <person name="Rise C."/>
            <person name="Rogov P."/>
            <person name="Ross K."/>
            <person name="Ryan E."/>
            <person name="Settipalli S."/>
            <person name="Shea T."/>
            <person name="Sherpa N."/>
            <person name="Shi L."/>
            <person name="Shih D."/>
            <person name="Sparrow T."/>
            <person name="Spaulding J."/>
            <person name="Stalker J."/>
            <person name="Stange-Thomann N."/>
            <person name="Stavropoulos S."/>
            <person name="Stone C."/>
            <person name="Strader C."/>
            <person name="Tesfaye S."/>
            <person name="Thomson T."/>
            <person name="Thoulutsang Y."/>
            <person name="Thoulutsang D."/>
            <person name="Topham K."/>
            <person name="Topping I."/>
            <person name="Tsamla T."/>
            <person name="Vassiliev H."/>
            <person name="Vo A."/>
            <person name="Wangchuk T."/>
            <person name="Wangdi T."/>
            <person name="Weiand M."/>
            <person name="Wilkinson J."/>
            <person name="Wilson A."/>
            <person name="Yadav S."/>
            <person name="Young G."/>
            <person name="Yu Q."/>
            <person name="Zembek L."/>
            <person name="Zhong D."/>
            <person name="Zimmer A."/>
            <person name="Zwirko Z."/>
            <person name="Jaffe D.B."/>
            <person name="Alvarez P."/>
            <person name="Brockman W."/>
            <person name="Butler J."/>
            <person name="Chin C."/>
            <person name="Gnerre S."/>
            <person name="MacCallum I."/>
            <person name="Graves J.A."/>
            <person name="Ponting C.P."/>
            <person name="Breen M."/>
            <person name="Samollow P.B."/>
            <person name="Lander E.S."/>
            <person name="Lindblad-Toh K."/>
        </authorList>
    </citation>
    <scope>NUCLEOTIDE SEQUENCE [LARGE SCALE GENOMIC DNA]</scope>
</reference>
<proteinExistence type="inferred from homology"/>
<dbReference type="Proteomes" id="UP000002280">
    <property type="component" value="Chromosome 1"/>
</dbReference>
<reference evidence="3" key="2">
    <citation type="submission" date="2025-08" db="UniProtKB">
        <authorList>
            <consortium name="Ensembl"/>
        </authorList>
    </citation>
    <scope>IDENTIFICATION</scope>
</reference>
<evidence type="ECO:0000256" key="2">
    <source>
        <dbReference type="SAM" id="MobiDB-lite"/>
    </source>
</evidence>
<comment type="similarity">
    <text evidence="1">Belongs to the PPDPF family.</text>
</comment>
<feature type="compositionally biased region" description="Basic and acidic residues" evidence="2">
    <location>
        <begin position="96"/>
        <end position="106"/>
    </location>
</feature>
<dbReference type="AlphaFoldDB" id="A0A5F8H3I4"/>
<dbReference type="InParanoid" id="A0A5F8H3I4"/>
<dbReference type="Pfam" id="PF15060">
    <property type="entry name" value="PPDFL"/>
    <property type="match status" value="1"/>
</dbReference>
<dbReference type="Bgee" id="ENSMODG00000043346">
    <property type="expression patterns" value="Expressed in spermatid"/>
</dbReference>
<name>A0A5F8H3I4_MONDO</name>
<feature type="region of interest" description="Disordered" evidence="2">
    <location>
        <begin position="89"/>
        <end position="118"/>
    </location>
</feature>
<organism evidence="3 4">
    <name type="scientific">Monodelphis domestica</name>
    <name type="common">Gray short-tailed opossum</name>
    <dbReference type="NCBI Taxonomy" id="13616"/>
    <lineage>
        <taxon>Eukaryota</taxon>
        <taxon>Metazoa</taxon>
        <taxon>Chordata</taxon>
        <taxon>Craniata</taxon>
        <taxon>Vertebrata</taxon>
        <taxon>Euteleostomi</taxon>
        <taxon>Mammalia</taxon>
        <taxon>Metatheria</taxon>
        <taxon>Didelphimorphia</taxon>
        <taxon>Didelphidae</taxon>
        <taxon>Monodelphis</taxon>
    </lineage>
</organism>
<reference evidence="3" key="3">
    <citation type="submission" date="2025-09" db="UniProtKB">
        <authorList>
            <consortium name="Ensembl"/>
        </authorList>
    </citation>
    <scope>IDENTIFICATION</scope>
</reference>
<accession>A0A5F8H3I4</accession>
<evidence type="ECO:0000256" key="1">
    <source>
        <dbReference type="ARBA" id="ARBA00006609"/>
    </source>
</evidence>
<dbReference type="Ensembl" id="ENSMODT00000065000.1">
    <property type="protein sequence ID" value="ENSMODP00000054408.1"/>
    <property type="gene ID" value="ENSMODG00000043346.1"/>
</dbReference>
<sequence>MQQIPIAIKVYIIIRSLVATHDNSRRYLGSTSRESYCGSSEYFGEVIAYLPGLPKLDPSYWWANLFSGKLFPQDQPSKKKGGRVTIENFYGGKTQATEEKKDEIQTKSKHAPQNGNYP</sequence>
<evidence type="ECO:0008006" key="5">
    <source>
        <dbReference type="Google" id="ProtNLM"/>
    </source>
</evidence>
<dbReference type="InterPro" id="IPR026754">
    <property type="entry name" value="PPDPF"/>
</dbReference>
<dbReference type="PANTHER" id="PTHR14572">
    <property type="entry name" value="PANCREATIC PROGENITOR CELL DIFFERENTIATION AND PROLIFERATION FACTOR"/>
    <property type="match status" value="1"/>
</dbReference>
<dbReference type="GO" id="GO:0030154">
    <property type="term" value="P:cell differentiation"/>
    <property type="evidence" value="ECO:0007669"/>
    <property type="project" value="InterPro"/>
</dbReference>
<protein>
    <recommendedName>
        <fullName evidence="5">Pancreatic progenitor cell differentiation and proliferation factor</fullName>
    </recommendedName>
</protein>
<keyword evidence="4" id="KW-1185">Reference proteome</keyword>
<evidence type="ECO:0000313" key="3">
    <source>
        <dbReference type="Ensembl" id="ENSMODP00000054408.1"/>
    </source>
</evidence>
<evidence type="ECO:0000313" key="4">
    <source>
        <dbReference type="Proteomes" id="UP000002280"/>
    </source>
</evidence>
<dbReference type="PRINTS" id="PR02071">
    <property type="entry name" value="PPDPFACTOR"/>
</dbReference>